<evidence type="ECO:0008006" key="4">
    <source>
        <dbReference type="Google" id="ProtNLM"/>
    </source>
</evidence>
<dbReference type="EMBL" id="CP017147">
    <property type="protein sequence ID" value="AOO79238.1"/>
    <property type="molecule type" value="Genomic_DNA"/>
</dbReference>
<gene>
    <name evidence="2" type="ORF">BHK69_00870</name>
</gene>
<evidence type="ECO:0000313" key="2">
    <source>
        <dbReference type="EMBL" id="AOO79238.1"/>
    </source>
</evidence>
<organism evidence="2 3">
    <name type="scientific">Bosea vaviloviae</name>
    <dbReference type="NCBI Taxonomy" id="1526658"/>
    <lineage>
        <taxon>Bacteria</taxon>
        <taxon>Pseudomonadati</taxon>
        <taxon>Pseudomonadota</taxon>
        <taxon>Alphaproteobacteria</taxon>
        <taxon>Hyphomicrobiales</taxon>
        <taxon>Boseaceae</taxon>
        <taxon>Bosea</taxon>
    </lineage>
</organism>
<accession>A0A1D7TVU4</accession>
<dbReference type="RefSeq" id="WP_069688463.1">
    <property type="nucleotide sequence ID" value="NZ_CP017147.1"/>
</dbReference>
<keyword evidence="3" id="KW-1185">Reference proteome</keyword>
<evidence type="ECO:0000313" key="3">
    <source>
        <dbReference type="Proteomes" id="UP000094969"/>
    </source>
</evidence>
<feature type="chain" id="PRO_5009099718" description="DUF1795 domain-containing protein" evidence="1">
    <location>
        <begin position="36"/>
        <end position="333"/>
    </location>
</feature>
<dbReference type="OrthoDB" id="7926124at2"/>
<proteinExistence type="predicted"/>
<dbReference type="AlphaFoldDB" id="A0A1D7TVU4"/>
<reference evidence="2 3" key="1">
    <citation type="journal article" date="2015" name="Antonie Van Leeuwenhoek">
        <title>Bosea vaviloviae sp. nov., a new species of slow-growing rhizobia isolated from nodules of the relict species Vavilovia formosa (Stev.) Fed.</title>
        <authorList>
            <person name="Safronova V.I."/>
            <person name="Kuznetsova I.G."/>
            <person name="Sazanova A.L."/>
            <person name="Kimeklis A.K."/>
            <person name="Belimov A.A."/>
            <person name="Andronov E.E."/>
            <person name="Pinaev A.G."/>
            <person name="Chizhevskaya E.P."/>
            <person name="Pukhaev A.R."/>
            <person name="Popov K.P."/>
            <person name="Willems A."/>
            <person name="Tikhonovich I.A."/>
        </authorList>
    </citation>
    <scope>NUCLEOTIDE SEQUENCE [LARGE SCALE GENOMIC DNA]</scope>
    <source>
        <strain evidence="2 3">Vaf18</strain>
    </source>
</reference>
<dbReference type="Proteomes" id="UP000094969">
    <property type="component" value="Chromosome"/>
</dbReference>
<feature type="signal peptide" evidence="1">
    <location>
        <begin position="1"/>
        <end position="35"/>
    </location>
</feature>
<dbReference type="STRING" id="1526658.BHK69_00870"/>
<sequence length="333" mass="34691">MNSNKICFNRGASHLVTALLTAFAVSFGACPNAVAQDRQAIVGTSVSLVAPKGFTPATGFAGLANQATQASVLIMEMPAIAHPQLVPLFSDMATAKTNFAKQNIAIDRIDEVAPTGGDNAPVISGTQTAGGARLDKWIGLFKGEKTVMVTVQAPQAAKLGHATVLALMASVSLGKEPTLAERLAALPFTLTPAEPFRIIDTIAGSGVLMTAGELDTDPAGKQPLLIVAYQLSAPTAASTLEATAEATLRQTRDYRTAKITARERTRFAGTDGVLLSGTFDHANGIAKRFVQYMAFDPKGRFVRMIASADDASFEKLQPTIAAIAGSVAFAAGK</sequence>
<keyword evidence="1" id="KW-0732">Signal</keyword>
<dbReference type="PROSITE" id="PS51257">
    <property type="entry name" value="PROKAR_LIPOPROTEIN"/>
    <property type="match status" value="1"/>
</dbReference>
<evidence type="ECO:0000256" key="1">
    <source>
        <dbReference type="SAM" id="SignalP"/>
    </source>
</evidence>
<protein>
    <recommendedName>
        <fullName evidence="4">DUF1795 domain-containing protein</fullName>
    </recommendedName>
</protein>
<name>A0A1D7TVU4_9HYPH</name>
<dbReference type="KEGG" id="bvv:BHK69_00870"/>